<gene>
    <name evidence="2" type="ORF">J2R98_001458</name>
</gene>
<accession>A0ABU0DTM2</accession>
<organism evidence="2 3">
    <name type="scientific">Alkalibacillus filiformis</name>
    <dbReference type="NCBI Taxonomy" id="200990"/>
    <lineage>
        <taxon>Bacteria</taxon>
        <taxon>Bacillati</taxon>
        <taxon>Bacillota</taxon>
        <taxon>Bacilli</taxon>
        <taxon>Bacillales</taxon>
        <taxon>Bacillaceae</taxon>
        <taxon>Alkalibacillus</taxon>
    </lineage>
</organism>
<evidence type="ECO:0008006" key="4">
    <source>
        <dbReference type="Google" id="ProtNLM"/>
    </source>
</evidence>
<feature type="transmembrane region" description="Helical" evidence="1">
    <location>
        <begin position="233"/>
        <end position="256"/>
    </location>
</feature>
<keyword evidence="1" id="KW-0812">Transmembrane</keyword>
<evidence type="ECO:0000256" key="1">
    <source>
        <dbReference type="SAM" id="Phobius"/>
    </source>
</evidence>
<dbReference type="Proteomes" id="UP001236723">
    <property type="component" value="Unassembled WGS sequence"/>
</dbReference>
<proteinExistence type="predicted"/>
<feature type="transmembrane region" description="Helical" evidence="1">
    <location>
        <begin position="192"/>
        <end position="212"/>
    </location>
</feature>
<name>A0ABU0DTM2_9BACI</name>
<keyword evidence="1" id="KW-0472">Membrane</keyword>
<sequence length="333" mass="39171">MILWKSILTKKTTLLLLILMPILLLTIIPLFQQTADDFRVSVQVVDPYEQNEFNELMEKVGELEPFSVQVTDELNLQSLARGDVEAIFVVEDNFEKKVINGNIDELFTWYRYDHSIVDGLFKEYIASTLMETVVRHEAARLVTDELDDINRQEVFDFGLRYFEPDPLFQMNFQSYGQGNQVDEYYEVQDNQMLLFIWAYIWLLITYFTSVIDQYRETQLLNRLSVYTFGRVKLYRSWLMLMLVLIAALLSGIALVTSHFNVQLATNTLGILFFLCIGSVLFLLILNLLLKNRRAFLALTIMYWVVSVVMFLLVDWQIMGEAWWIYFLIPMWLS</sequence>
<evidence type="ECO:0000313" key="3">
    <source>
        <dbReference type="Proteomes" id="UP001236723"/>
    </source>
</evidence>
<evidence type="ECO:0000313" key="2">
    <source>
        <dbReference type="EMBL" id="MDQ0351641.1"/>
    </source>
</evidence>
<feature type="transmembrane region" description="Helical" evidence="1">
    <location>
        <begin position="268"/>
        <end position="289"/>
    </location>
</feature>
<reference evidence="2 3" key="1">
    <citation type="submission" date="2023-07" db="EMBL/GenBank/DDBJ databases">
        <title>Genomic Encyclopedia of Type Strains, Phase IV (KMG-IV): sequencing the most valuable type-strain genomes for metagenomic binning, comparative biology and taxonomic classification.</title>
        <authorList>
            <person name="Goeker M."/>
        </authorList>
    </citation>
    <scope>NUCLEOTIDE SEQUENCE [LARGE SCALE GENOMIC DNA]</scope>
    <source>
        <strain evidence="2 3">DSM 15448</strain>
    </source>
</reference>
<feature type="transmembrane region" description="Helical" evidence="1">
    <location>
        <begin position="12"/>
        <end position="31"/>
    </location>
</feature>
<comment type="caution">
    <text evidence="2">The sequence shown here is derived from an EMBL/GenBank/DDBJ whole genome shotgun (WGS) entry which is preliminary data.</text>
</comment>
<keyword evidence="3" id="KW-1185">Reference proteome</keyword>
<keyword evidence="1" id="KW-1133">Transmembrane helix</keyword>
<feature type="transmembrane region" description="Helical" evidence="1">
    <location>
        <begin position="301"/>
        <end position="325"/>
    </location>
</feature>
<dbReference type="EMBL" id="JAUSUP010000003">
    <property type="protein sequence ID" value="MDQ0351641.1"/>
    <property type="molecule type" value="Genomic_DNA"/>
</dbReference>
<dbReference type="RefSeq" id="WP_307067537.1">
    <property type="nucleotide sequence ID" value="NZ_JAUSUP010000003.1"/>
</dbReference>
<protein>
    <recommendedName>
        <fullName evidence="4">ABC-2 type transport system permease protein</fullName>
    </recommendedName>
</protein>